<accession>A0A9D1M1G9</accession>
<dbReference type="Proteomes" id="UP000824093">
    <property type="component" value="Unassembled WGS sequence"/>
</dbReference>
<protein>
    <submittedName>
        <fullName evidence="2">HD domain-containing protein</fullName>
    </submittedName>
</protein>
<evidence type="ECO:0000313" key="3">
    <source>
        <dbReference type="Proteomes" id="UP000824093"/>
    </source>
</evidence>
<dbReference type="PROSITE" id="PS51831">
    <property type="entry name" value="HD"/>
    <property type="match status" value="1"/>
</dbReference>
<dbReference type="InterPro" id="IPR003607">
    <property type="entry name" value="HD/PDEase_dom"/>
</dbReference>
<dbReference type="AlphaFoldDB" id="A0A9D1M1G9"/>
<dbReference type="NCBIfam" id="TIGR00277">
    <property type="entry name" value="HDIG"/>
    <property type="match status" value="1"/>
</dbReference>
<name>A0A9D1M1G9_9FIRM</name>
<dbReference type="InterPro" id="IPR006675">
    <property type="entry name" value="HDIG_dom"/>
</dbReference>
<dbReference type="Pfam" id="PF01966">
    <property type="entry name" value="HD"/>
    <property type="match status" value="1"/>
</dbReference>
<reference evidence="2" key="2">
    <citation type="journal article" date="2021" name="PeerJ">
        <title>Extensive microbial diversity within the chicken gut microbiome revealed by metagenomics and culture.</title>
        <authorList>
            <person name="Gilroy R."/>
            <person name="Ravi A."/>
            <person name="Getino M."/>
            <person name="Pursley I."/>
            <person name="Horton D.L."/>
            <person name="Alikhan N.F."/>
            <person name="Baker D."/>
            <person name="Gharbi K."/>
            <person name="Hall N."/>
            <person name="Watson M."/>
            <person name="Adriaenssens E.M."/>
            <person name="Foster-Nyarko E."/>
            <person name="Jarju S."/>
            <person name="Secka A."/>
            <person name="Antonio M."/>
            <person name="Oren A."/>
            <person name="Chaudhuri R.R."/>
            <person name="La Ragione R."/>
            <person name="Hildebrand F."/>
            <person name="Pallen M.J."/>
        </authorList>
    </citation>
    <scope>NUCLEOTIDE SEQUENCE</scope>
    <source>
        <strain evidence="2">CHK195-15760</strain>
    </source>
</reference>
<proteinExistence type="predicted"/>
<dbReference type="InterPro" id="IPR006674">
    <property type="entry name" value="HD_domain"/>
</dbReference>
<gene>
    <name evidence="2" type="ORF">IAB70_04770</name>
</gene>
<sequence length="190" mass="22146">MSEVTEKIKQELLIRCEKSKQKDGYDFWNEHIKYVVDNAVKLAKEYGADVEIVELGALLHDIAMPSEYGDREEHHIYGAEIAEELLTKLDYPKDRIEKVKKCVLNHRSSRKSQRNTIEEQCVADADVIAHFDCIPSLFSLVYKEMNLSISDGAGYVKRKLERDYNKLSPRTKEKLKERYDKIMDVLFLSE</sequence>
<dbReference type="Gene3D" id="1.10.3210.10">
    <property type="entry name" value="Hypothetical protein af1432"/>
    <property type="match status" value="1"/>
</dbReference>
<evidence type="ECO:0000259" key="1">
    <source>
        <dbReference type="PROSITE" id="PS51831"/>
    </source>
</evidence>
<organism evidence="2 3">
    <name type="scientific">Candidatus Merdicola faecigallinarum</name>
    <dbReference type="NCBI Taxonomy" id="2840862"/>
    <lineage>
        <taxon>Bacteria</taxon>
        <taxon>Bacillati</taxon>
        <taxon>Bacillota</taxon>
        <taxon>Clostridia</taxon>
        <taxon>Candidatus Merdicola</taxon>
    </lineage>
</organism>
<dbReference type="CDD" id="cd00077">
    <property type="entry name" value="HDc"/>
    <property type="match status" value="1"/>
</dbReference>
<evidence type="ECO:0000313" key="2">
    <source>
        <dbReference type="EMBL" id="HIU51914.1"/>
    </source>
</evidence>
<dbReference type="PANTHER" id="PTHR33594:SF1">
    <property type="entry name" value="HD_PDEASE DOMAIN-CONTAINING PROTEIN"/>
    <property type="match status" value="1"/>
</dbReference>
<feature type="domain" description="HD" evidence="1">
    <location>
        <begin position="28"/>
        <end position="131"/>
    </location>
</feature>
<dbReference type="EMBL" id="DVNH01000032">
    <property type="protein sequence ID" value="HIU51914.1"/>
    <property type="molecule type" value="Genomic_DNA"/>
</dbReference>
<dbReference type="PANTHER" id="PTHR33594">
    <property type="entry name" value="SUPERFAMILY HYDROLASE, PUTATIVE (AFU_ORTHOLOGUE AFUA_1G03035)-RELATED"/>
    <property type="match status" value="1"/>
</dbReference>
<dbReference type="SUPFAM" id="SSF109604">
    <property type="entry name" value="HD-domain/PDEase-like"/>
    <property type="match status" value="1"/>
</dbReference>
<reference evidence="2" key="1">
    <citation type="submission" date="2020-10" db="EMBL/GenBank/DDBJ databases">
        <authorList>
            <person name="Gilroy R."/>
        </authorList>
    </citation>
    <scope>NUCLEOTIDE SEQUENCE</scope>
    <source>
        <strain evidence="2">CHK195-15760</strain>
    </source>
</reference>
<comment type="caution">
    <text evidence="2">The sequence shown here is derived from an EMBL/GenBank/DDBJ whole genome shotgun (WGS) entry which is preliminary data.</text>
</comment>